<feature type="transmembrane region" description="Helical" evidence="9">
    <location>
        <begin position="87"/>
        <end position="110"/>
    </location>
</feature>
<proteinExistence type="predicted"/>
<dbReference type="InterPro" id="IPR018490">
    <property type="entry name" value="cNMP-bd_dom_sf"/>
</dbReference>
<dbReference type="InterPro" id="IPR014710">
    <property type="entry name" value="RmlC-like_jellyroll"/>
</dbReference>
<dbReference type="AlphaFoldDB" id="A0A1W2BW35"/>
<evidence type="ECO:0000256" key="4">
    <source>
        <dbReference type="ARBA" id="ARBA00022989"/>
    </source>
</evidence>
<dbReference type="PROSITE" id="PS00889">
    <property type="entry name" value="CNMP_BINDING_2"/>
    <property type="match status" value="1"/>
</dbReference>
<dbReference type="RefSeq" id="WP_084285479.1">
    <property type="nucleotide sequence ID" value="NZ_FWXJ01000016.1"/>
</dbReference>
<dbReference type="EMBL" id="FWXJ01000016">
    <property type="protein sequence ID" value="SMC77197.1"/>
    <property type="molecule type" value="Genomic_DNA"/>
</dbReference>
<sequence length="484" mass="54233">MQHKKIFAIPKPAWVALLMSNLAYAWWLKIEIGSFRGWTVVDLSSDLSMSLPTFLAIVQFALFALTVDMLMRLMIISVNQRLAKGQIPLIAVTALSIVIYGLIGLVGFILLYDHGLTHILATTGALGVGAFFIFREWIADVTASIQIQTDHLAGINDFLLMSGEKGAVKVIQIDHRMITMQTDTRYVIRMPARLFLNLKYINLSRQPEKRGTLRRISFKLTTGNNSSRVLETMETAMKYLVSKDHRFLPKYVCHVEQIEGGEIGYAVGYECDPSLTQNASNNIVFTRLLHIFRAAAINLGSDVEITTTAEAVPEAQQRLMDIYHSSVLKVLDEYQVEELSSNVKIMRYESGEQLIRKGELAESMYFISEGHLEVSIKDNEGNDKVVATLWPGDCVGEMSLLTGEPRSANVFARSKVVLLELTKDHLAPIFEESPKLIEEISHILTERNLINEKALSSASGHHEKANQIKALAHKIFTFFFGAKT</sequence>
<dbReference type="Proteomes" id="UP000192708">
    <property type="component" value="Unassembled WGS sequence"/>
</dbReference>
<gene>
    <name evidence="11" type="ORF">SAMN06296008_11625</name>
</gene>
<dbReference type="PROSITE" id="PS50042">
    <property type="entry name" value="CNMP_BINDING_3"/>
    <property type="match status" value="1"/>
</dbReference>
<keyword evidence="5" id="KW-0406">Ion transport</keyword>
<dbReference type="STRING" id="1938817.SAMN06296008_11625"/>
<keyword evidence="12" id="KW-1185">Reference proteome</keyword>
<dbReference type="SMART" id="SM00100">
    <property type="entry name" value="cNMP"/>
    <property type="match status" value="1"/>
</dbReference>
<protein>
    <submittedName>
        <fullName evidence="11">Mechanosensitive ion channel</fullName>
    </submittedName>
</protein>
<keyword evidence="2" id="KW-0813">Transport</keyword>
<organism evidence="11 12">
    <name type="scientific">Polynucleobacter kasalickyi</name>
    <dbReference type="NCBI Taxonomy" id="1938817"/>
    <lineage>
        <taxon>Bacteria</taxon>
        <taxon>Pseudomonadati</taxon>
        <taxon>Pseudomonadota</taxon>
        <taxon>Betaproteobacteria</taxon>
        <taxon>Burkholderiales</taxon>
        <taxon>Burkholderiaceae</taxon>
        <taxon>Polynucleobacter</taxon>
    </lineage>
</organism>
<evidence type="ECO:0000256" key="1">
    <source>
        <dbReference type="ARBA" id="ARBA00004141"/>
    </source>
</evidence>
<dbReference type="SUPFAM" id="SSF51206">
    <property type="entry name" value="cAMP-binding domain-like"/>
    <property type="match status" value="1"/>
</dbReference>
<evidence type="ECO:0000259" key="10">
    <source>
        <dbReference type="PROSITE" id="PS50042"/>
    </source>
</evidence>
<feature type="transmembrane region" description="Helical" evidence="9">
    <location>
        <begin position="116"/>
        <end position="134"/>
    </location>
</feature>
<evidence type="ECO:0000256" key="7">
    <source>
        <dbReference type="ARBA" id="ARBA00023286"/>
    </source>
</evidence>
<keyword evidence="4 9" id="KW-1133">Transmembrane helix</keyword>
<dbReference type="GO" id="GO:0044877">
    <property type="term" value="F:protein-containing complex binding"/>
    <property type="evidence" value="ECO:0007669"/>
    <property type="project" value="TreeGrafter"/>
</dbReference>
<dbReference type="InterPro" id="IPR000595">
    <property type="entry name" value="cNMP-bd_dom"/>
</dbReference>
<keyword evidence="6 9" id="KW-0472">Membrane</keyword>
<dbReference type="Pfam" id="PF00924">
    <property type="entry name" value="MS_channel_2nd"/>
    <property type="match status" value="1"/>
</dbReference>
<dbReference type="GO" id="GO:0005221">
    <property type="term" value="F:intracellularly cyclic nucleotide-activated monoatomic cation channel activity"/>
    <property type="evidence" value="ECO:0007669"/>
    <property type="project" value="InterPro"/>
</dbReference>
<dbReference type="Pfam" id="PF00027">
    <property type="entry name" value="cNMP_binding"/>
    <property type="match status" value="1"/>
</dbReference>
<dbReference type="PRINTS" id="PR00103">
    <property type="entry name" value="CAMPKINASE"/>
</dbReference>
<evidence type="ECO:0000313" key="11">
    <source>
        <dbReference type="EMBL" id="SMC77197.1"/>
    </source>
</evidence>
<dbReference type="CDD" id="cd00038">
    <property type="entry name" value="CAP_ED"/>
    <property type="match status" value="1"/>
</dbReference>
<keyword evidence="3 9" id="KW-0812">Transmembrane</keyword>
<evidence type="ECO:0000256" key="5">
    <source>
        <dbReference type="ARBA" id="ARBA00023065"/>
    </source>
</evidence>
<evidence type="ECO:0000256" key="3">
    <source>
        <dbReference type="ARBA" id="ARBA00022692"/>
    </source>
</evidence>
<dbReference type="InterPro" id="IPR006685">
    <property type="entry name" value="MscS_channel_2nd"/>
</dbReference>
<feature type="domain" description="Cyclic nucleotide-binding" evidence="10">
    <location>
        <begin position="327"/>
        <end position="447"/>
    </location>
</feature>
<comment type="subcellular location">
    <subcellularLocation>
        <location evidence="1">Membrane</location>
        <topology evidence="1">Multi-pass membrane protein</topology>
    </subcellularLocation>
</comment>
<keyword evidence="7" id="KW-1071">Ligand-gated ion channel</keyword>
<dbReference type="PANTHER" id="PTHR45638:SF11">
    <property type="entry name" value="CYCLIC NUCLEOTIDE-GATED CATION CHANNEL SUBUNIT A"/>
    <property type="match status" value="1"/>
</dbReference>
<keyword evidence="8" id="KW-0407">Ion channel</keyword>
<evidence type="ECO:0000256" key="2">
    <source>
        <dbReference type="ARBA" id="ARBA00022448"/>
    </source>
</evidence>
<dbReference type="InterPro" id="IPR050866">
    <property type="entry name" value="CNG_cation_channel"/>
</dbReference>
<feature type="transmembrane region" description="Helical" evidence="9">
    <location>
        <begin position="12"/>
        <end position="30"/>
    </location>
</feature>
<dbReference type="GO" id="GO:0016020">
    <property type="term" value="C:membrane"/>
    <property type="evidence" value="ECO:0007669"/>
    <property type="project" value="UniProtKB-SubCell"/>
</dbReference>
<feature type="transmembrane region" description="Helical" evidence="9">
    <location>
        <begin position="50"/>
        <end position="75"/>
    </location>
</feature>
<name>A0A1W2BW35_9BURK</name>
<dbReference type="OrthoDB" id="9775207at2"/>
<evidence type="ECO:0000256" key="9">
    <source>
        <dbReference type="SAM" id="Phobius"/>
    </source>
</evidence>
<reference evidence="11 12" key="1">
    <citation type="submission" date="2017-04" db="EMBL/GenBank/DDBJ databases">
        <authorList>
            <person name="Afonso C.L."/>
            <person name="Miller P.J."/>
            <person name="Scott M.A."/>
            <person name="Spackman E."/>
            <person name="Goraichik I."/>
            <person name="Dimitrov K.M."/>
            <person name="Suarez D.L."/>
            <person name="Swayne D.E."/>
        </authorList>
    </citation>
    <scope>NUCLEOTIDE SEQUENCE [LARGE SCALE GENOMIC DNA]</scope>
    <source>
        <strain evidence="11 12">VK13</strain>
    </source>
</reference>
<evidence type="ECO:0000256" key="8">
    <source>
        <dbReference type="ARBA" id="ARBA00023303"/>
    </source>
</evidence>
<evidence type="ECO:0000313" key="12">
    <source>
        <dbReference type="Proteomes" id="UP000192708"/>
    </source>
</evidence>
<accession>A0A1W2BW35</accession>
<evidence type="ECO:0000256" key="6">
    <source>
        <dbReference type="ARBA" id="ARBA00023136"/>
    </source>
</evidence>
<dbReference type="PANTHER" id="PTHR45638">
    <property type="entry name" value="CYCLIC NUCLEOTIDE-GATED CATION CHANNEL SUBUNIT A"/>
    <property type="match status" value="1"/>
</dbReference>
<dbReference type="PROSITE" id="PS00888">
    <property type="entry name" value="CNMP_BINDING_1"/>
    <property type="match status" value="1"/>
</dbReference>
<dbReference type="Gene3D" id="2.60.120.10">
    <property type="entry name" value="Jelly Rolls"/>
    <property type="match status" value="1"/>
</dbReference>
<dbReference type="InterPro" id="IPR018488">
    <property type="entry name" value="cNMP-bd_CS"/>
</dbReference>